<dbReference type="PANTHER" id="PTHR43386">
    <property type="entry name" value="OLIGOPEPTIDE TRANSPORT SYSTEM PERMEASE PROTEIN APPC"/>
    <property type="match status" value="1"/>
</dbReference>
<dbReference type="InterPro" id="IPR000515">
    <property type="entry name" value="MetI-like"/>
</dbReference>
<evidence type="ECO:0000259" key="9">
    <source>
        <dbReference type="PROSITE" id="PS50928"/>
    </source>
</evidence>
<keyword evidence="2 7" id="KW-0813">Transport</keyword>
<evidence type="ECO:0000313" key="10">
    <source>
        <dbReference type="EMBL" id="NIH58720.1"/>
    </source>
</evidence>
<dbReference type="Pfam" id="PF12911">
    <property type="entry name" value="OppC_N"/>
    <property type="match status" value="1"/>
</dbReference>
<dbReference type="InterPro" id="IPR025966">
    <property type="entry name" value="OppC_N"/>
</dbReference>
<protein>
    <submittedName>
        <fullName evidence="10">Oligopeptide transport system permease protein</fullName>
    </submittedName>
</protein>
<reference evidence="10 11" key="1">
    <citation type="submission" date="2020-02" db="EMBL/GenBank/DDBJ databases">
        <title>Sequencing the genomes of 1000 actinobacteria strains.</title>
        <authorList>
            <person name="Klenk H.-P."/>
        </authorList>
    </citation>
    <scope>NUCLEOTIDE SEQUENCE [LARGE SCALE GENOMIC DNA]</scope>
    <source>
        <strain evidence="10 11">DSM 19609</strain>
    </source>
</reference>
<comment type="similarity">
    <text evidence="7">Belongs to the binding-protein-dependent transport system permease family.</text>
</comment>
<feature type="transmembrane region" description="Helical" evidence="7">
    <location>
        <begin position="160"/>
        <end position="177"/>
    </location>
</feature>
<evidence type="ECO:0000256" key="4">
    <source>
        <dbReference type="ARBA" id="ARBA00022692"/>
    </source>
</evidence>
<feature type="transmembrane region" description="Helical" evidence="7">
    <location>
        <begin position="53"/>
        <end position="77"/>
    </location>
</feature>
<organism evidence="10 11">
    <name type="scientific">Brooklawnia cerclae</name>
    <dbReference type="NCBI Taxonomy" id="349934"/>
    <lineage>
        <taxon>Bacteria</taxon>
        <taxon>Bacillati</taxon>
        <taxon>Actinomycetota</taxon>
        <taxon>Actinomycetes</taxon>
        <taxon>Propionibacteriales</taxon>
        <taxon>Propionibacteriaceae</taxon>
        <taxon>Brooklawnia</taxon>
    </lineage>
</organism>
<evidence type="ECO:0000256" key="3">
    <source>
        <dbReference type="ARBA" id="ARBA00022475"/>
    </source>
</evidence>
<accession>A0ABX0SLA0</accession>
<dbReference type="CDD" id="cd06261">
    <property type="entry name" value="TM_PBP2"/>
    <property type="match status" value="1"/>
</dbReference>
<dbReference type="InterPro" id="IPR035906">
    <property type="entry name" value="MetI-like_sf"/>
</dbReference>
<keyword evidence="3" id="KW-1003">Cell membrane</keyword>
<feature type="region of interest" description="Disordered" evidence="8">
    <location>
        <begin position="1"/>
        <end position="40"/>
    </location>
</feature>
<comment type="subcellular location">
    <subcellularLocation>
        <location evidence="1 7">Cell membrane</location>
        <topology evidence="1 7">Multi-pass membrane protein</topology>
    </subcellularLocation>
</comment>
<keyword evidence="11" id="KW-1185">Reference proteome</keyword>
<feature type="transmembrane region" description="Helical" evidence="7">
    <location>
        <begin position="122"/>
        <end position="148"/>
    </location>
</feature>
<dbReference type="RefSeq" id="WP_167171724.1">
    <property type="nucleotide sequence ID" value="NZ_BAAAOO010000006.1"/>
</dbReference>
<dbReference type="SUPFAM" id="SSF161098">
    <property type="entry name" value="MetI-like"/>
    <property type="match status" value="1"/>
</dbReference>
<comment type="caution">
    <text evidence="10">The sequence shown here is derived from an EMBL/GenBank/DDBJ whole genome shotgun (WGS) entry which is preliminary data.</text>
</comment>
<evidence type="ECO:0000256" key="2">
    <source>
        <dbReference type="ARBA" id="ARBA00022448"/>
    </source>
</evidence>
<proteinExistence type="inferred from homology"/>
<dbReference type="Proteomes" id="UP000749311">
    <property type="component" value="Unassembled WGS sequence"/>
</dbReference>
<name>A0ABX0SLA0_9ACTN</name>
<evidence type="ECO:0000256" key="1">
    <source>
        <dbReference type="ARBA" id="ARBA00004651"/>
    </source>
</evidence>
<feature type="transmembrane region" description="Helical" evidence="7">
    <location>
        <begin position="183"/>
        <end position="201"/>
    </location>
</feature>
<dbReference type="Pfam" id="PF00528">
    <property type="entry name" value="BPD_transp_1"/>
    <property type="match status" value="1"/>
</dbReference>
<dbReference type="PANTHER" id="PTHR43386:SF6">
    <property type="entry name" value="ABC TRANSPORTER PERMEASE PROTEIN"/>
    <property type="match status" value="1"/>
</dbReference>
<evidence type="ECO:0000256" key="6">
    <source>
        <dbReference type="ARBA" id="ARBA00023136"/>
    </source>
</evidence>
<dbReference type="Gene3D" id="1.10.3720.10">
    <property type="entry name" value="MetI-like"/>
    <property type="match status" value="1"/>
</dbReference>
<evidence type="ECO:0000256" key="7">
    <source>
        <dbReference type="RuleBase" id="RU363032"/>
    </source>
</evidence>
<evidence type="ECO:0000256" key="8">
    <source>
        <dbReference type="SAM" id="MobiDB-lite"/>
    </source>
</evidence>
<evidence type="ECO:0000313" key="11">
    <source>
        <dbReference type="Proteomes" id="UP000749311"/>
    </source>
</evidence>
<evidence type="ECO:0000256" key="5">
    <source>
        <dbReference type="ARBA" id="ARBA00022989"/>
    </source>
</evidence>
<keyword evidence="6 7" id="KW-0472">Membrane</keyword>
<dbReference type="InterPro" id="IPR050366">
    <property type="entry name" value="BP-dependent_transpt_permease"/>
</dbReference>
<dbReference type="EMBL" id="JAAMOZ010000005">
    <property type="protein sequence ID" value="NIH58720.1"/>
    <property type="molecule type" value="Genomic_DNA"/>
</dbReference>
<gene>
    <name evidence="10" type="ORF">FB473_003421</name>
</gene>
<dbReference type="PROSITE" id="PS50928">
    <property type="entry name" value="ABC_TM1"/>
    <property type="match status" value="1"/>
</dbReference>
<feature type="domain" description="ABC transmembrane type-1" evidence="9">
    <location>
        <begin position="118"/>
        <end position="317"/>
    </location>
</feature>
<keyword evidence="5 7" id="KW-1133">Transmembrane helix</keyword>
<sequence>MTEPWQIPTDGTNQLAAPEAGAEEDAAPAGPPEKEVSRSLGRDAWDDLRKRPAFWVSSALIVIMVLMAAAPTLFTFFSPQPDPTYADLSKARQTPSAQAWFGYDGQGYDVYSRTIFGARASILVGVLTTILTTILGSVAGLVSGFFGGWIDAVLSRLGEIFWVIPLLLGGVLFLYTFPSNLNTPYMVVIGKVVLVLSILGWPRIARIMRSTVLQVKPLDYVQAARALGASPWQIIVKHVLPNAFTPVIVVATIDLGAYIATEATLSFLGIGLQPPTISWGVAISEASGLGLLRSAPHMLLFPSIFLSITVLAFIMLGDAVRDAFDPKGR</sequence>
<feature type="transmembrane region" description="Helical" evidence="7">
    <location>
        <begin position="299"/>
        <end position="317"/>
    </location>
</feature>
<keyword evidence="4 7" id="KW-0812">Transmembrane</keyword>